<sequence>MIYLNDGHIRELGTDWHRLMDRIESTLRIMDTSEVVQPLKPYLRFRNAANRIIAMPSFVGGDTDISGIKWIASFPGNVMQGKPRAHSTIILNDTDSGVPVAVINSGILSELRTATVSAVMLRQYLSLERRNSYRVGMIGWGPIGRRHLEMLLALYGGKVESVKLYDIRGIDSAKLGESLGTSEVRVVDSWQEAYRESDIVFTCTSSTVRYIDEAPLPGSLLMNISLREYMPESVKGIRTIVVDKWQEVCRENTDIEHLHRETGLSEGDTLSLSEVIHRGALQHADASEPVFFNPMGMAAFDMAIAAFYWREAERLGVGVRLED</sequence>
<dbReference type="InterPro" id="IPR036291">
    <property type="entry name" value="NAD(P)-bd_dom_sf"/>
</dbReference>
<keyword evidence="2" id="KW-1185">Reference proteome</keyword>
<name>A0A4Y8M2D4_9BACL</name>
<organism evidence="1 2">
    <name type="scientific">Cohnella luojiensis</name>
    <dbReference type="NCBI Taxonomy" id="652876"/>
    <lineage>
        <taxon>Bacteria</taxon>
        <taxon>Bacillati</taxon>
        <taxon>Bacillota</taxon>
        <taxon>Bacilli</taxon>
        <taxon>Bacillales</taxon>
        <taxon>Paenibacillaceae</taxon>
        <taxon>Cohnella</taxon>
    </lineage>
</organism>
<evidence type="ECO:0000313" key="1">
    <source>
        <dbReference type="EMBL" id="TFE26101.1"/>
    </source>
</evidence>
<dbReference type="RefSeq" id="WP_135152481.1">
    <property type="nucleotide sequence ID" value="NZ_SOMN01000015.1"/>
</dbReference>
<dbReference type="PANTHER" id="PTHR13812">
    <property type="entry name" value="KETIMINE REDUCTASE MU-CRYSTALLIN"/>
    <property type="match status" value="1"/>
</dbReference>
<dbReference type="PANTHER" id="PTHR13812:SF19">
    <property type="entry name" value="KETIMINE REDUCTASE MU-CRYSTALLIN"/>
    <property type="match status" value="1"/>
</dbReference>
<dbReference type="Gene3D" id="3.30.1780.10">
    <property type="entry name" value="ornithine cyclodeaminase, domain 1"/>
    <property type="match status" value="1"/>
</dbReference>
<dbReference type="Proteomes" id="UP000297900">
    <property type="component" value="Unassembled WGS sequence"/>
</dbReference>
<comment type="caution">
    <text evidence="1">The sequence shown here is derived from an EMBL/GenBank/DDBJ whole genome shotgun (WGS) entry which is preliminary data.</text>
</comment>
<dbReference type="PIRSF" id="PIRSF001439">
    <property type="entry name" value="CryM"/>
    <property type="match status" value="1"/>
</dbReference>
<dbReference type="OrthoDB" id="9792005at2"/>
<dbReference type="SUPFAM" id="SSF51735">
    <property type="entry name" value="NAD(P)-binding Rossmann-fold domains"/>
    <property type="match status" value="1"/>
</dbReference>
<accession>A0A4Y8M2D4</accession>
<dbReference type="GO" id="GO:0005737">
    <property type="term" value="C:cytoplasm"/>
    <property type="evidence" value="ECO:0007669"/>
    <property type="project" value="TreeGrafter"/>
</dbReference>
<evidence type="ECO:0000313" key="2">
    <source>
        <dbReference type="Proteomes" id="UP000297900"/>
    </source>
</evidence>
<dbReference type="AlphaFoldDB" id="A0A4Y8M2D4"/>
<dbReference type="EMBL" id="SOMN01000015">
    <property type="protein sequence ID" value="TFE26101.1"/>
    <property type="molecule type" value="Genomic_DNA"/>
</dbReference>
<dbReference type="Pfam" id="PF02423">
    <property type="entry name" value="OCD_Mu_crystall"/>
    <property type="match status" value="1"/>
</dbReference>
<dbReference type="InterPro" id="IPR003462">
    <property type="entry name" value="ODC_Mu_crystall"/>
</dbReference>
<protein>
    <submittedName>
        <fullName evidence="1">2,3-diaminopropionate biosynthesis protein SbnB</fullName>
    </submittedName>
</protein>
<dbReference type="Gene3D" id="3.40.50.720">
    <property type="entry name" value="NAD(P)-binding Rossmann-like Domain"/>
    <property type="match status" value="1"/>
</dbReference>
<gene>
    <name evidence="1" type="ORF">E2980_12270</name>
</gene>
<reference evidence="1 2" key="1">
    <citation type="submission" date="2019-03" db="EMBL/GenBank/DDBJ databases">
        <title>Cohnella endophytica sp. nov., a novel endophytic bacterium isolated from bark of Sonneratia apetala.</title>
        <authorList>
            <person name="Tuo L."/>
        </authorList>
    </citation>
    <scope>NUCLEOTIDE SEQUENCE [LARGE SCALE GENOMIC DNA]</scope>
    <source>
        <strain evidence="1 2">CCTCC AB 208254</strain>
    </source>
</reference>
<proteinExistence type="predicted"/>
<dbReference type="InterPro" id="IPR023401">
    <property type="entry name" value="ODC_N"/>
</dbReference>